<dbReference type="Gene3D" id="3.40.190.170">
    <property type="entry name" value="Bacterial extracellular solute-binding protein, family 7"/>
    <property type="match status" value="1"/>
</dbReference>
<keyword evidence="3" id="KW-0574">Periplasm</keyword>
<dbReference type="InterPro" id="IPR038404">
    <property type="entry name" value="TRAP_DctP_sf"/>
</dbReference>
<name>A0ABV9KD55_9RHOB</name>
<keyword evidence="2 4" id="KW-0732">Signal</keyword>
<dbReference type="Proteomes" id="UP001595973">
    <property type="component" value="Unassembled WGS sequence"/>
</dbReference>
<proteinExistence type="predicted"/>
<dbReference type="EMBL" id="JBHSGI010000002">
    <property type="protein sequence ID" value="MFC4667808.1"/>
    <property type="molecule type" value="Genomic_DNA"/>
</dbReference>
<dbReference type="Pfam" id="PF03480">
    <property type="entry name" value="DctP"/>
    <property type="match status" value="1"/>
</dbReference>
<evidence type="ECO:0000313" key="6">
    <source>
        <dbReference type="Proteomes" id="UP001595973"/>
    </source>
</evidence>
<evidence type="ECO:0000313" key="5">
    <source>
        <dbReference type="EMBL" id="MFC4667808.1"/>
    </source>
</evidence>
<comment type="subcellular location">
    <subcellularLocation>
        <location evidence="1">Periplasm</location>
    </subcellularLocation>
</comment>
<reference evidence="6" key="1">
    <citation type="journal article" date="2019" name="Int. J. Syst. Evol. Microbiol.">
        <title>The Global Catalogue of Microorganisms (GCM) 10K type strain sequencing project: providing services to taxonomists for standard genome sequencing and annotation.</title>
        <authorList>
            <consortium name="The Broad Institute Genomics Platform"/>
            <consortium name="The Broad Institute Genome Sequencing Center for Infectious Disease"/>
            <person name="Wu L."/>
            <person name="Ma J."/>
        </authorList>
    </citation>
    <scope>NUCLEOTIDE SEQUENCE [LARGE SCALE GENOMIC DNA]</scope>
    <source>
        <strain evidence="6">CGMCC 4.7283</strain>
    </source>
</reference>
<sequence>MIRRSLLTAILSATLLSAGAAAAETVLRVGTFLQPTGVWHQPIQRFIDQVNARGADLKLELVADPSSINPFQLGAAVQSGVIDIAYVSGSFYTNLVPEADALKNFNLSVQEVRANGALDLMDKIHREKMGVVFLGKIVDGIPLQIYTARKPESLDLTGFTLRGTPLYRPMMETLGADVAQMPGGEIYGALQSGVIDGYGWPLWGIGDLGLLEVTKYRLEPGFFRSEIALLMNARRFDSLNDAQREVLREESIAAENWFATFLTQVNAEEIAKQDAAGIEAVRFGDAESAELIRKADEAAWKEIIAKSPQYGEELKSLTYKAE</sequence>
<feature type="chain" id="PRO_5046517213" evidence="4">
    <location>
        <begin position="23"/>
        <end position="322"/>
    </location>
</feature>
<dbReference type="InterPro" id="IPR018389">
    <property type="entry name" value="DctP_fam"/>
</dbReference>
<evidence type="ECO:0000256" key="2">
    <source>
        <dbReference type="ARBA" id="ARBA00022729"/>
    </source>
</evidence>
<evidence type="ECO:0000256" key="1">
    <source>
        <dbReference type="ARBA" id="ARBA00004418"/>
    </source>
</evidence>
<feature type="signal peptide" evidence="4">
    <location>
        <begin position="1"/>
        <end position="22"/>
    </location>
</feature>
<comment type="caution">
    <text evidence="5">The sequence shown here is derived from an EMBL/GenBank/DDBJ whole genome shotgun (WGS) entry which is preliminary data.</text>
</comment>
<gene>
    <name evidence="5" type="primary">dctP</name>
    <name evidence="5" type="ORF">ACFO5X_04520</name>
</gene>
<protein>
    <submittedName>
        <fullName evidence="5">TRAP transporter substrate-binding protein DctP</fullName>
    </submittedName>
</protein>
<evidence type="ECO:0000256" key="4">
    <source>
        <dbReference type="SAM" id="SignalP"/>
    </source>
</evidence>
<dbReference type="PANTHER" id="PTHR33376:SF5">
    <property type="entry name" value="EXTRACYTOPLASMIC SOLUTE RECEPTOR PROTEIN"/>
    <property type="match status" value="1"/>
</dbReference>
<evidence type="ECO:0000256" key="3">
    <source>
        <dbReference type="ARBA" id="ARBA00022764"/>
    </source>
</evidence>
<dbReference type="PANTHER" id="PTHR33376">
    <property type="match status" value="1"/>
</dbReference>
<dbReference type="RefSeq" id="WP_380716042.1">
    <property type="nucleotide sequence ID" value="NZ_JBHSGI010000002.1"/>
</dbReference>
<keyword evidence="6" id="KW-1185">Reference proteome</keyword>
<dbReference type="NCBIfam" id="NF037995">
    <property type="entry name" value="TRAP_S1"/>
    <property type="match status" value="1"/>
</dbReference>
<organism evidence="5 6">
    <name type="scientific">Seohaeicola nanhaiensis</name>
    <dbReference type="NCBI Taxonomy" id="1387282"/>
    <lineage>
        <taxon>Bacteria</taxon>
        <taxon>Pseudomonadati</taxon>
        <taxon>Pseudomonadota</taxon>
        <taxon>Alphaproteobacteria</taxon>
        <taxon>Rhodobacterales</taxon>
        <taxon>Roseobacteraceae</taxon>
        <taxon>Seohaeicola</taxon>
    </lineage>
</organism>
<accession>A0ABV9KD55</accession>